<proteinExistence type="predicted"/>
<dbReference type="Proteomes" id="UP000033607">
    <property type="component" value="Unassembled WGS sequence"/>
</dbReference>
<dbReference type="Pfam" id="PF16277">
    <property type="entry name" value="DUF4926"/>
    <property type="match status" value="1"/>
</dbReference>
<evidence type="ECO:0000313" key="1">
    <source>
        <dbReference type="EMBL" id="KKD35410.1"/>
    </source>
</evidence>
<accession>A0A0F5YB05</accession>
<dbReference type="EMBL" id="LATL02000044">
    <property type="protein sequence ID" value="KKD35410.1"/>
    <property type="molecule type" value="Genomic_DNA"/>
</dbReference>
<evidence type="ECO:0000313" key="2">
    <source>
        <dbReference type="Proteomes" id="UP000033607"/>
    </source>
</evidence>
<protein>
    <recommendedName>
        <fullName evidence="3">DUF4926 domain-containing protein</fullName>
    </recommendedName>
</protein>
<dbReference type="OrthoDB" id="517347at2"/>
<organism evidence="1 2">
    <name type="scientific">Limnoraphis robusta CS-951</name>
    <dbReference type="NCBI Taxonomy" id="1637645"/>
    <lineage>
        <taxon>Bacteria</taxon>
        <taxon>Bacillati</taxon>
        <taxon>Cyanobacteriota</taxon>
        <taxon>Cyanophyceae</taxon>
        <taxon>Oscillatoriophycideae</taxon>
        <taxon>Oscillatoriales</taxon>
        <taxon>Sirenicapillariaceae</taxon>
        <taxon>Limnoraphis</taxon>
    </lineage>
</organism>
<sequence>MIKPDLFDVVELLVDISELGLQAGDRGAIVEKYSDRAYEVEFTNPEGETLALRTLSPEQFIVVWQAKTQTWVSISDRITAAVKTLSEERQQEVLNFTRSLYKN</sequence>
<dbReference type="InterPro" id="IPR032568">
    <property type="entry name" value="DUF4926"/>
</dbReference>
<comment type="caution">
    <text evidence="1">The sequence shown here is derived from an EMBL/GenBank/DDBJ whole genome shotgun (WGS) entry which is preliminary data.</text>
</comment>
<reference evidence="1 2" key="1">
    <citation type="submission" date="2015-06" db="EMBL/GenBank/DDBJ databases">
        <title>Draft genome assembly of filamentous brackish cyanobacterium Limnoraphis robusta strain CS-951.</title>
        <authorList>
            <person name="Willis A."/>
            <person name="Parks M."/>
            <person name="Burford M.A."/>
        </authorList>
    </citation>
    <scope>NUCLEOTIDE SEQUENCE [LARGE SCALE GENOMIC DNA]</scope>
    <source>
        <strain evidence="1 2">CS-951</strain>
    </source>
</reference>
<gene>
    <name evidence="1" type="ORF">WN50_25420</name>
</gene>
<dbReference type="AlphaFoldDB" id="A0A0F5YB05"/>
<evidence type="ECO:0008006" key="3">
    <source>
        <dbReference type="Google" id="ProtNLM"/>
    </source>
</evidence>
<dbReference type="RefSeq" id="WP_046281400.1">
    <property type="nucleotide sequence ID" value="NZ_LATL02000044.1"/>
</dbReference>
<name>A0A0F5YB05_9CYAN</name>